<gene>
    <name evidence="1" type="ORF">AAGV28_06975</name>
</gene>
<comment type="caution">
    <text evidence="1">The sequence shown here is derived from an EMBL/GenBank/DDBJ whole genome shotgun (WGS) entry which is preliminary data.</text>
</comment>
<evidence type="ECO:0000313" key="2">
    <source>
        <dbReference type="Proteomes" id="UP001574169"/>
    </source>
</evidence>
<evidence type="ECO:0000313" key="1">
    <source>
        <dbReference type="EMBL" id="MFA9191110.1"/>
    </source>
</evidence>
<organism evidence="1 2">
    <name type="scientific">Flavobacterium zubiriense</name>
    <dbReference type="NCBI Taxonomy" id="3138075"/>
    <lineage>
        <taxon>Bacteria</taxon>
        <taxon>Pseudomonadati</taxon>
        <taxon>Bacteroidota</taxon>
        <taxon>Flavobacteriia</taxon>
        <taxon>Flavobacteriales</taxon>
        <taxon>Flavobacteriaceae</taxon>
        <taxon>Flavobacterium</taxon>
    </lineage>
</organism>
<evidence type="ECO:0008006" key="3">
    <source>
        <dbReference type="Google" id="ProtNLM"/>
    </source>
</evidence>
<reference evidence="1 2" key="1">
    <citation type="submission" date="2024-04" db="EMBL/GenBank/DDBJ databases">
        <title>New Clade of Flavobacterium.</title>
        <authorList>
            <person name="Matos L."/>
            <person name="Proenca D.N."/>
            <person name="Fransisco R.M."/>
            <person name="Chung A.P."/>
            <person name="Maccario L."/>
            <person name="Sorensen S.J."/>
            <person name="Morais P.V."/>
        </authorList>
    </citation>
    <scope>NUCLEOTIDE SEQUENCE [LARGE SCALE GENOMIC DNA]</scope>
    <source>
        <strain evidence="1 2">FZUC8N2.13</strain>
    </source>
</reference>
<keyword evidence="2" id="KW-1185">Reference proteome</keyword>
<proteinExistence type="predicted"/>
<dbReference type="RefSeq" id="WP_373406103.1">
    <property type="nucleotide sequence ID" value="NZ_JBCFQL010000006.1"/>
</dbReference>
<name>A0ABV4TAI9_9FLAO</name>
<protein>
    <recommendedName>
        <fullName evidence="3">Outer membrane protein beta-barrel domain-containing protein</fullName>
    </recommendedName>
</protein>
<dbReference type="Proteomes" id="UP001574169">
    <property type="component" value="Unassembled WGS sequence"/>
</dbReference>
<dbReference type="EMBL" id="JBCFQL010000006">
    <property type="protein sequence ID" value="MFA9191110.1"/>
    <property type="molecule type" value="Genomic_DNA"/>
</dbReference>
<sequence length="125" mass="13573">MRNLLLILIPFLMNAQGFQLKNTEDFTLSTILDPGASIKEGGLFIGAEIEYSGTVYTRVGVANFQVLKDGYTEAIGGIGLNFTSGYFENIRYYTGIRLGVIKRKAANATAGLEAGIDFKIGEKPL</sequence>
<accession>A0ABV4TAI9</accession>